<gene>
    <name evidence="1" type="ORF">SCALOS_LOCUS950</name>
</gene>
<organism evidence="1 2">
    <name type="scientific">Scutellospora calospora</name>
    <dbReference type="NCBI Taxonomy" id="85575"/>
    <lineage>
        <taxon>Eukaryota</taxon>
        <taxon>Fungi</taxon>
        <taxon>Fungi incertae sedis</taxon>
        <taxon>Mucoromycota</taxon>
        <taxon>Glomeromycotina</taxon>
        <taxon>Glomeromycetes</taxon>
        <taxon>Diversisporales</taxon>
        <taxon>Gigasporaceae</taxon>
        <taxon>Scutellospora</taxon>
    </lineage>
</organism>
<dbReference type="EMBL" id="CAJVPM010000527">
    <property type="protein sequence ID" value="CAG8446392.1"/>
    <property type="molecule type" value="Genomic_DNA"/>
</dbReference>
<keyword evidence="2" id="KW-1185">Reference proteome</keyword>
<comment type="caution">
    <text evidence="1">The sequence shown here is derived from an EMBL/GenBank/DDBJ whole genome shotgun (WGS) entry which is preliminary data.</text>
</comment>
<accession>A0ACA9K1K3</accession>
<dbReference type="Proteomes" id="UP000789860">
    <property type="component" value="Unassembled WGS sequence"/>
</dbReference>
<proteinExistence type="predicted"/>
<evidence type="ECO:0000313" key="1">
    <source>
        <dbReference type="EMBL" id="CAG8446392.1"/>
    </source>
</evidence>
<protein>
    <submittedName>
        <fullName evidence="1">10498_t:CDS:1</fullName>
    </submittedName>
</protein>
<name>A0ACA9K1K3_9GLOM</name>
<sequence>MILPALCLIIPAFISPFEVYPPTFFRILKIYTILMNLASFISFTLSIYDYINEGYKMYLYKRNEQIVTEPKVLGVHQALGYTVRTLHYATITYVFSGVNTYEWVTATILFSATTSLDFARNKHHEDSSFIYKLDHLPQDLAAEWGDMEAFLWKGRLRIIAVGEKCFIRLEDGNTGELFAQCLYDPDTNSVEAVRDSSRYFVLRIENNDGPFRPPLRSIGATANLLYGRRAFIGIGFQERSEAFDFQVTLQDHIKHLKAEKEATEHAKVASLAPKKDYSLKEGQTISINLGHYKSRHSRPQSIDHIPISEETGAIPLLPPPPSVTSIKQRNYKGSTLPSVTTSSNDFGEFKGFEDSLGKINIVNNEDSIIEDSLLENDDKILV</sequence>
<reference evidence="1" key="1">
    <citation type="submission" date="2021-06" db="EMBL/GenBank/DDBJ databases">
        <authorList>
            <person name="Kallberg Y."/>
            <person name="Tangrot J."/>
            <person name="Rosling A."/>
        </authorList>
    </citation>
    <scope>NUCLEOTIDE SEQUENCE</scope>
    <source>
        <strain evidence="1">AU212A</strain>
    </source>
</reference>
<evidence type="ECO:0000313" key="2">
    <source>
        <dbReference type="Proteomes" id="UP000789860"/>
    </source>
</evidence>